<dbReference type="RefSeq" id="WP_338738421.1">
    <property type="nucleotide sequence ID" value="NZ_CP146612.1"/>
</dbReference>
<dbReference type="Pfam" id="PF12698">
    <property type="entry name" value="ABC2_membrane_3"/>
    <property type="match status" value="1"/>
</dbReference>
<feature type="domain" description="ABC-2 type transporter transmembrane" evidence="7">
    <location>
        <begin position="21"/>
        <end position="343"/>
    </location>
</feature>
<keyword evidence="9" id="KW-1185">Reference proteome</keyword>
<dbReference type="EMBL" id="CP146612">
    <property type="protein sequence ID" value="WWX25850.1"/>
    <property type="molecule type" value="Genomic_DNA"/>
</dbReference>
<keyword evidence="4 6" id="KW-1133">Transmembrane helix</keyword>
<gene>
    <name evidence="8" type="ORF">V8247_02445</name>
</gene>
<feature type="transmembrane region" description="Helical" evidence="6">
    <location>
        <begin position="211"/>
        <end position="236"/>
    </location>
</feature>
<dbReference type="InterPro" id="IPR013525">
    <property type="entry name" value="ABC2_TM"/>
</dbReference>
<organism evidence="8 9">
    <name type="scientific">Candidatus Dehalogenimonas loeffleri</name>
    <dbReference type="NCBI Taxonomy" id="3127115"/>
    <lineage>
        <taxon>Bacteria</taxon>
        <taxon>Bacillati</taxon>
        <taxon>Chloroflexota</taxon>
        <taxon>Dehalococcoidia</taxon>
        <taxon>Dehalococcoidales</taxon>
        <taxon>Dehalococcoidaceae</taxon>
        <taxon>Dehalogenimonas</taxon>
    </lineage>
</organism>
<evidence type="ECO:0000256" key="5">
    <source>
        <dbReference type="ARBA" id="ARBA00023136"/>
    </source>
</evidence>
<evidence type="ECO:0000256" key="4">
    <source>
        <dbReference type="ARBA" id="ARBA00022989"/>
    </source>
</evidence>
<evidence type="ECO:0000256" key="2">
    <source>
        <dbReference type="ARBA" id="ARBA00022475"/>
    </source>
</evidence>
<comment type="subcellular location">
    <subcellularLocation>
        <location evidence="1">Cell membrane</location>
        <topology evidence="1">Multi-pass membrane protein</topology>
    </subcellularLocation>
</comment>
<evidence type="ECO:0000313" key="9">
    <source>
        <dbReference type="Proteomes" id="UP001375370"/>
    </source>
</evidence>
<feature type="transmembrane region" description="Helical" evidence="6">
    <location>
        <begin position="242"/>
        <end position="264"/>
    </location>
</feature>
<feature type="transmembrane region" description="Helical" evidence="6">
    <location>
        <begin position="328"/>
        <end position="346"/>
    </location>
</feature>
<dbReference type="Proteomes" id="UP001375370">
    <property type="component" value="Chromosome"/>
</dbReference>
<reference evidence="8 9" key="1">
    <citation type="submission" date="2024-03" db="EMBL/GenBank/DDBJ databases">
        <title>A Dehalogenimonas Isolated from Estuarine Sediments Dihaloeliminates Chlorinated Alkanes.</title>
        <authorList>
            <person name="Yang Y."/>
            <person name="Wang H."/>
        </authorList>
    </citation>
    <scope>NUCLEOTIDE SEQUENCE [LARGE SCALE GENOMIC DNA]</scope>
    <source>
        <strain evidence="8 9">W</strain>
    </source>
</reference>
<keyword evidence="3 6" id="KW-0812">Transmembrane</keyword>
<evidence type="ECO:0000313" key="8">
    <source>
        <dbReference type="EMBL" id="WWX25850.1"/>
    </source>
</evidence>
<protein>
    <submittedName>
        <fullName evidence="8">ABC transporter permease</fullName>
    </submittedName>
</protein>
<dbReference type="PANTHER" id="PTHR30294">
    <property type="entry name" value="MEMBRANE COMPONENT OF ABC TRANSPORTER YHHJ-RELATED"/>
    <property type="match status" value="1"/>
</dbReference>
<evidence type="ECO:0000256" key="6">
    <source>
        <dbReference type="SAM" id="Phobius"/>
    </source>
</evidence>
<feature type="transmembrane region" description="Helical" evidence="6">
    <location>
        <begin position="21"/>
        <end position="41"/>
    </location>
</feature>
<proteinExistence type="predicted"/>
<evidence type="ECO:0000256" key="1">
    <source>
        <dbReference type="ARBA" id="ARBA00004651"/>
    </source>
</evidence>
<keyword evidence="2" id="KW-1003">Cell membrane</keyword>
<evidence type="ECO:0000259" key="7">
    <source>
        <dbReference type="Pfam" id="PF12698"/>
    </source>
</evidence>
<accession>A0ABZ2J4Q1</accession>
<evidence type="ECO:0000256" key="3">
    <source>
        <dbReference type="ARBA" id="ARBA00022692"/>
    </source>
</evidence>
<feature type="transmembrane region" description="Helical" evidence="6">
    <location>
        <begin position="271"/>
        <end position="295"/>
    </location>
</feature>
<dbReference type="PANTHER" id="PTHR30294:SF29">
    <property type="entry name" value="MULTIDRUG ABC TRANSPORTER PERMEASE YBHS-RELATED"/>
    <property type="match status" value="1"/>
</dbReference>
<name>A0ABZ2J4Q1_9CHLR</name>
<keyword evidence="5 6" id="KW-0472">Membrane</keyword>
<dbReference type="InterPro" id="IPR051449">
    <property type="entry name" value="ABC-2_transporter_component"/>
</dbReference>
<sequence length="351" mass="37588">MNARTIKALLKKDLKLFLSSRFYFFITILSLVFYIAAYLIMPSDVDEQFSLGMHAPVLPPAFEMLAAEGAEVTYFDSEADLKAAVLAGDFEVGIALPPDIMETWAGGGKPEVTVFYTSTAPPEIAEAIVTLIKELSYIQTGQVLAFDTTQEILGPDLLGAQISLRDRMRPMMVILILLTEIMTLASLIAIEIAQGTARALLVTPMRSGDLFAAKGILGVGLALVQAVLFMAIVGGFAHEPLVILTTLVIASVFVVGAGFLVASLARDVNAVIGWGMIILILFAIPGFGAVVPGLLADWAKIIPSFYMIDTVNQVVNYGAGWSDVGTNLAVMTGLTVVIVMAGLLALRRRFQ</sequence>
<feature type="transmembrane region" description="Helical" evidence="6">
    <location>
        <begin position="171"/>
        <end position="190"/>
    </location>
</feature>